<keyword evidence="7 13" id="KW-1133">Transmembrane helix</keyword>
<keyword evidence="3" id="KW-0633">Potassium transport</keyword>
<evidence type="ECO:0000256" key="12">
    <source>
        <dbReference type="SAM" id="MobiDB-lite"/>
    </source>
</evidence>
<dbReference type="PROSITE" id="PS51201">
    <property type="entry name" value="RCK_N"/>
    <property type="match status" value="1"/>
</dbReference>
<dbReference type="GeneTree" id="ENSGT00940000156880"/>
<evidence type="ECO:0000259" key="14">
    <source>
        <dbReference type="PROSITE" id="PS51201"/>
    </source>
</evidence>
<dbReference type="SUPFAM" id="SSF81324">
    <property type="entry name" value="Voltage-gated potassium channels"/>
    <property type="match status" value="1"/>
</dbReference>
<dbReference type="GO" id="GO:0005228">
    <property type="term" value="F:intracellular sodium-activated potassium channel activity"/>
    <property type="evidence" value="ECO:0007669"/>
    <property type="project" value="TreeGrafter"/>
</dbReference>
<evidence type="ECO:0000256" key="9">
    <source>
        <dbReference type="ARBA" id="ARBA00023136"/>
    </source>
</evidence>
<feature type="transmembrane region" description="Helical" evidence="13">
    <location>
        <begin position="151"/>
        <end position="169"/>
    </location>
</feature>
<dbReference type="InterPro" id="IPR047871">
    <property type="entry name" value="K_chnl_Slo-like"/>
</dbReference>
<feature type="compositionally biased region" description="Polar residues" evidence="12">
    <location>
        <begin position="1022"/>
        <end position="1036"/>
    </location>
</feature>
<dbReference type="GO" id="GO:0015271">
    <property type="term" value="F:outward rectifier potassium channel activity"/>
    <property type="evidence" value="ECO:0007669"/>
    <property type="project" value="TreeGrafter"/>
</dbReference>
<dbReference type="InterPro" id="IPR003929">
    <property type="entry name" value="K_chnl_BK_asu"/>
</dbReference>
<reference evidence="16" key="1">
    <citation type="submission" date="2015-09" db="EMBL/GenBank/DDBJ databases">
        <authorList>
            <person name="Sai Rama Sridatta P."/>
        </authorList>
    </citation>
    <scope>NUCLEOTIDE SEQUENCE [LARGE SCALE GENOMIC DNA]</scope>
</reference>
<feature type="region of interest" description="Disordered" evidence="12">
    <location>
        <begin position="887"/>
        <end position="917"/>
    </location>
</feature>
<sequence length="1045" mass="119401">MADVDSEVPPLPPRYRFRDLLLGDQTFQNDDRVQVEFYVNENTFKERLKLFFIKNQRSSLRIRLFNFSLKILTCALYILRGNIWEQIFQISFILEMINTVPFIITIFWPPLRNIFVPVFLNCWLAKGALENMINDFHRAIQRTHSAMFNQVFILICTLLCLVFTGACGIQHLERAGKHLSLFDSFYFCIVTFSTVGYGDVTPQIWPSQLLVVILICVALVVLPLQFEELAYLWMESQKLGGNYSRHRAQTEKHVVLCVSSLKIDLLMDFLNEFYAHPRLQDYYVVILCPTEIDIQVRRILQIPLWSQRVIYLQGSALKDQDLMRAKMDDAEACFILSSRNEVDRTAADHQTILRAWAAKDFAPNCPLYVQILKPENKFHVKFADHVVCEEEFKYAMLALNCVCPATSTLVTLLVHTSRGQEGQLSPEQWQKMYGRCSGNEVYHIRLCDSKFFGEYDGKSFTYASFHAHKKYGVCLIGVKREDNKSILLNPGPRHIMAATDTCYYINITKEENSAFIFKQEEKHSKGLPVTGLYDAPSRLPVHSIIASMGTVAIDLQNPDPPEESGKLTLPTENGAGSRRPSIAPVLEIADSSAILPCDLLSDQSEDETNQSDEEGSVGFVKGYPPNSPYIGSSPTLCHLLPQKAPFCCLRLDKGCTHNSFEDAKAYGFKNKLIIVSAETELNPIVLLLDYPLDNLLQCGIIYADNLVVVDKESTMSAEEDYMADAKTIVNVQTMFRLFPSLSIITELTHPSNMRFMQFRAKDCYSLALSKLEKIERDKGSNLAFMFRLPFAAGRVFSISMLDTLLYQSFVKDYMIAIARLLLGLDTTPGSGYLCVMKITEEDLWIRTYGRLFQKLCSSSAEIPIGIYRTESHMFSTSESQVSINVEQGEEHRERGESWKEKTAHRNSTTSDQSEHPLLRKKSMQWARRLSRKNVKPSSRAERISQQRLNLYRRSERQELSELVKNRMKHLGLPTVGYDEMNDHQNTLSYVLINPPPDTMLELNDIVYIIRSDPLAHMPEDSQVGQARSTRNQQDFGTETRDETHL</sequence>
<keyword evidence="8" id="KW-0406">Ion transport</keyword>
<proteinExistence type="predicted"/>
<dbReference type="PANTHER" id="PTHR10027:SF14">
    <property type="entry name" value="POTASSIUM CHANNEL SUBFAMILY T MEMBER 1"/>
    <property type="match status" value="1"/>
</dbReference>
<comment type="catalytic activity">
    <reaction evidence="11">
        <text>K(+)(in) = K(+)(out)</text>
        <dbReference type="Rhea" id="RHEA:29463"/>
        <dbReference type="ChEBI" id="CHEBI:29103"/>
    </reaction>
</comment>
<keyword evidence="9 13" id="KW-0472">Membrane</keyword>
<evidence type="ECO:0000313" key="15">
    <source>
        <dbReference type="Ensembl" id="ENSLCAP00010036270.1"/>
    </source>
</evidence>
<keyword evidence="5" id="KW-0631">Potassium channel</keyword>
<evidence type="ECO:0000256" key="11">
    <source>
        <dbReference type="ARBA" id="ARBA00034430"/>
    </source>
</evidence>
<feature type="transmembrane region" description="Helical" evidence="13">
    <location>
        <begin position="181"/>
        <end position="198"/>
    </location>
</feature>
<gene>
    <name evidence="15" type="primary">KCNT1</name>
</gene>
<keyword evidence="16" id="KW-1185">Reference proteome</keyword>
<keyword evidence="2" id="KW-0813">Transport</keyword>
<evidence type="ECO:0000256" key="5">
    <source>
        <dbReference type="ARBA" id="ARBA00022826"/>
    </source>
</evidence>
<dbReference type="Gene3D" id="3.40.50.720">
    <property type="entry name" value="NAD(P)-binding Rossmann-like Domain"/>
    <property type="match status" value="1"/>
</dbReference>
<comment type="subcellular location">
    <subcellularLocation>
        <location evidence="1">Cell membrane</location>
        <topology evidence="1">Multi-pass membrane protein</topology>
    </subcellularLocation>
</comment>
<feature type="domain" description="RCK N-terminal" evidence="14">
    <location>
        <begin position="251"/>
        <end position="387"/>
    </location>
</feature>
<dbReference type="Proteomes" id="UP000314980">
    <property type="component" value="Unassembled WGS sequence"/>
</dbReference>
<dbReference type="InterPro" id="IPR003148">
    <property type="entry name" value="RCK_N"/>
</dbReference>
<evidence type="ECO:0000256" key="7">
    <source>
        <dbReference type="ARBA" id="ARBA00022989"/>
    </source>
</evidence>
<evidence type="ECO:0000256" key="10">
    <source>
        <dbReference type="ARBA" id="ARBA00023303"/>
    </source>
</evidence>
<dbReference type="FunFam" id="1.10.287.70:FF:000168">
    <property type="entry name" value="Potassium sodium-activated channel subfamily T member 2"/>
    <property type="match status" value="1"/>
</dbReference>
<feature type="region of interest" description="Disordered" evidence="12">
    <location>
        <begin position="554"/>
        <end position="579"/>
    </location>
</feature>
<keyword evidence="4 13" id="KW-0812">Transmembrane</keyword>
<dbReference type="Ensembl" id="ENSLCAT00010037120.1">
    <property type="protein sequence ID" value="ENSLCAP00010036270.1"/>
    <property type="gene ID" value="ENSLCAG00010016933.1"/>
</dbReference>
<reference evidence="15" key="2">
    <citation type="submission" date="2025-08" db="UniProtKB">
        <authorList>
            <consortium name="Ensembl"/>
        </authorList>
    </citation>
    <scope>IDENTIFICATION</scope>
</reference>
<dbReference type="Pfam" id="PF07885">
    <property type="entry name" value="Ion_trans_2"/>
    <property type="match status" value="1"/>
</dbReference>
<dbReference type="AlphaFoldDB" id="A0A4W6EC06"/>
<reference evidence="15" key="3">
    <citation type="submission" date="2025-09" db="UniProtKB">
        <authorList>
            <consortium name="Ensembl"/>
        </authorList>
    </citation>
    <scope>IDENTIFICATION</scope>
</reference>
<dbReference type="FunFam" id="3.40.50.720:FF:000011">
    <property type="entry name" value="Potassium channel subfamily T member 1"/>
    <property type="match status" value="1"/>
</dbReference>
<evidence type="ECO:0000256" key="1">
    <source>
        <dbReference type="ARBA" id="ARBA00004651"/>
    </source>
</evidence>
<keyword evidence="6" id="KW-0630">Potassium</keyword>
<dbReference type="InterPro" id="IPR036291">
    <property type="entry name" value="NAD(P)-bd_dom_sf"/>
</dbReference>
<keyword evidence="10" id="KW-0407">Ion channel</keyword>
<evidence type="ECO:0000256" key="13">
    <source>
        <dbReference type="SAM" id="Phobius"/>
    </source>
</evidence>
<dbReference type="InterPro" id="IPR013099">
    <property type="entry name" value="K_chnl_dom"/>
</dbReference>
<evidence type="ECO:0000313" key="16">
    <source>
        <dbReference type="Proteomes" id="UP000314980"/>
    </source>
</evidence>
<evidence type="ECO:0000256" key="8">
    <source>
        <dbReference type="ARBA" id="ARBA00023065"/>
    </source>
</evidence>
<evidence type="ECO:0000256" key="4">
    <source>
        <dbReference type="ARBA" id="ARBA00022692"/>
    </source>
</evidence>
<feature type="transmembrane region" description="Helical" evidence="13">
    <location>
        <begin position="204"/>
        <end position="224"/>
    </location>
</feature>
<dbReference type="Pfam" id="PF03493">
    <property type="entry name" value="BK_channel_a"/>
    <property type="match status" value="1"/>
</dbReference>
<evidence type="ECO:0000256" key="6">
    <source>
        <dbReference type="ARBA" id="ARBA00022958"/>
    </source>
</evidence>
<dbReference type="PANTHER" id="PTHR10027">
    <property type="entry name" value="CALCIUM-ACTIVATED POTASSIUM CHANNEL ALPHA CHAIN"/>
    <property type="match status" value="1"/>
</dbReference>
<name>A0A4W6EC06_LATCA</name>
<feature type="region of interest" description="Disordered" evidence="12">
    <location>
        <begin position="1018"/>
        <end position="1045"/>
    </location>
</feature>
<evidence type="ECO:0000256" key="3">
    <source>
        <dbReference type="ARBA" id="ARBA00022538"/>
    </source>
</evidence>
<dbReference type="Gene3D" id="1.10.287.70">
    <property type="match status" value="1"/>
</dbReference>
<feature type="compositionally biased region" description="Basic and acidic residues" evidence="12">
    <location>
        <begin position="888"/>
        <end position="903"/>
    </location>
</feature>
<dbReference type="Pfam" id="PF22614">
    <property type="entry name" value="Slo-like_RCK"/>
    <property type="match status" value="1"/>
</dbReference>
<organism evidence="15 16">
    <name type="scientific">Lates calcarifer</name>
    <name type="common">Barramundi</name>
    <name type="synonym">Holocentrus calcarifer</name>
    <dbReference type="NCBI Taxonomy" id="8187"/>
    <lineage>
        <taxon>Eukaryota</taxon>
        <taxon>Metazoa</taxon>
        <taxon>Chordata</taxon>
        <taxon>Craniata</taxon>
        <taxon>Vertebrata</taxon>
        <taxon>Euteleostomi</taxon>
        <taxon>Actinopterygii</taxon>
        <taxon>Neopterygii</taxon>
        <taxon>Teleostei</taxon>
        <taxon>Neoteleostei</taxon>
        <taxon>Acanthomorphata</taxon>
        <taxon>Carangaria</taxon>
        <taxon>Carangaria incertae sedis</taxon>
        <taxon>Centropomidae</taxon>
        <taxon>Lates</taxon>
    </lineage>
</organism>
<evidence type="ECO:0000256" key="2">
    <source>
        <dbReference type="ARBA" id="ARBA00022448"/>
    </source>
</evidence>
<dbReference type="SUPFAM" id="SSF51735">
    <property type="entry name" value="NAD(P)-binding Rossmann-fold domains"/>
    <property type="match status" value="1"/>
</dbReference>
<feature type="transmembrane region" description="Helical" evidence="13">
    <location>
        <begin position="60"/>
        <end position="79"/>
    </location>
</feature>
<accession>A0A4W6EC06</accession>
<protein>
    <submittedName>
        <fullName evidence="15">Potassium sodium-activated channel subfamily T member 1</fullName>
    </submittedName>
</protein>
<dbReference type="GO" id="GO:0005886">
    <property type="term" value="C:plasma membrane"/>
    <property type="evidence" value="ECO:0007669"/>
    <property type="project" value="UniProtKB-SubCell"/>
</dbReference>